<feature type="domain" description="HTH tetR-type" evidence="3">
    <location>
        <begin position="13"/>
        <end position="73"/>
    </location>
</feature>
<dbReference type="PRINTS" id="PR00455">
    <property type="entry name" value="HTHTETR"/>
</dbReference>
<accession>A0A1E7ZFY8</accession>
<dbReference type="Gene3D" id="1.10.10.60">
    <property type="entry name" value="Homeodomain-like"/>
    <property type="match status" value="1"/>
</dbReference>
<dbReference type="PANTHER" id="PTHR30055">
    <property type="entry name" value="HTH-TYPE TRANSCRIPTIONAL REGULATOR RUTR"/>
    <property type="match status" value="1"/>
</dbReference>
<sequence>MHQSTRAGRNPRPEKVEAVLAAARKLFLTYGFSNTTTDMVQKESGVSKATLYNCYGTKESLFAAVIEQECKVFREVFTEILPETKSLEKGLYSMGRAYLDVLVDPDTLAFYRVMVSEASRFPELASNFLDIGPRTTHALFTDFIHSHCNTLTNEQADRFGAMFMSLLRGEMHTRCLLLINYRPSAKELDDHAVYAVQMVMRNIEALSRSSDLS</sequence>
<protein>
    <recommendedName>
        <fullName evidence="3">HTH tetR-type domain-containing protein</fullName>
    </recommendedName>
</protein>
<dbReference type="RefSeq" id="WP_070123333.1">
    <property type="nucleotide sequence ID" value="NZ_MDHN01000004.1"/>
</dbReference>
<evidence type="ECO:0000313" key="5">
    <source>
        <dbReference type="Proteomes" id="UP000175691"/>
    </source>
</evidence>
<evidence type="ECO:0000256" key="1">
    <source>
        <dbReference type="ARBA" id="ARBA00023125"/>
    </source>
</evidence>
<name>A0A1E7ZFY8_9ALTE</name>
<proteinExistence type="predicted"/>
<comment type="caution">
    <text evidence="4">The sequence shown here is derived from an EMBL/GenBank/DDBJ whole genome shotgun (WGS) entry which is preliminary data.</text>
</comment>
<dbReference type="GO" id="GO:0000976">
    <property type="term" value="F:transcription cis-regulatory region binding"/>
    <property type="evidence" value="ECO:0007669"/>
    <property type="project" value="TreeGrafter"/>
</dbReference>
<keyword evidence="5" id="KW-1185">Reference proteome</keyword>
<dbReference type="GO" id="GO:0003700">
    <property type="term" value="F:DNA-binding transcription factor activity"/>
    <property type="evidence" value="ECO:0007669"/>
    <property type="project" value="TreeGrafter"/>
</dbReference>
<dbReference type="PANTHER" id="PTHR30055:SF146">
    <property type="entry name" value="HTH-TYPE TRANSCRIPTIONAL DUAL REGULATOR CECR"/>
    <property type="match status" value="1"/>
</dbReference>
<organism evidence="4 5">
    <name type="scientific">Alteromonas confluentis</name>
    <dbReference type="NCBI Taxonomy" id="1656094"/>
    <lineage>
        <taxon>Bacteria</taxon>
        <taxon>Pseudomonadati</taxon>
        <taxon>Pseudomonadota</taxon>
        <taxon>Gammaproteobacteria</taxon>
        <taxon>Alteromonadales</taxon>
        <taxon>Alteromonadaceae</taxon>
        <taxon>Alteromonas/Salinimonas group</taxon>
        <taxon>Alteromonas</taxon>
    </lineage>
</organism>
<dbReference type="Gene3D" id="1.10.357.10">
    <property type="entry name" value="Tetracycline Repressor, domain 2"/>
    <property type="match status" value="1"/>
</dbReference>
<dbReference type="STRING" id="1656094.BFC18_02310"/>
<dbReference type="OrthoDB" id="8535430at2"/>
<feature type="DNA-binding region" description="H-T-H motif" evidence="2">
    <location>
        <begin position="36"/>
        <end position="55"/>
    </location>
</feature>
<dbReference type="InterPro" id="IPR009057">
    <property type="entry name" value="Homeodomain-like_sf"/>
</dbReference>
<evidence type="ECO:0000259" key="3">
    <source>
        <dbReference type="PROSITE" id="PS50977"/>
    </source>
</evidence>
<keyword evidence="1 2" id="KW-0238">DNA-binding</keyword>
<dbReference type="InterPro" id="IPR050109">
    <property type="entry name" value="HTH-type_TetR-like_transc_reg"/>
</dbReference>
<dbReference type="EMBL" id="MDHN01000004">
    <property type="protein sequence ID" value="OFC72419.1"/>
    <property type="molecule type" value="Genomic_DNA"/>
</dbReference>
<dbReference type="Pfam" id="PF00440">
    <property type="entry name" value="TetR_N"/>
    <property type="match status" value="1"/>
</dbReference>
<reference evidence="4 5" key="1">
    <citation type="submission" date="2016-08" db="EMBL/GenBank/DDBJ databases">
        <authorList>
            <person name="Seilhamer J.J."/>
        </authorList>
    </citation>
    <scope>NUCLEOTIDE SEQUENCE [LARGE SCALE GENOMIC DNA]</scope>
    <source>
        <strain evidence="4 5">KCTC 42603</strain>
    </source>
</reference>
<dbReference type="InterPro" id="IPR039536">
    <property type="entry name" value="TetR_C_Proteobacteria"/>
</dbReference>
<evidence type="ECO:0000313" key="4">
    <source>
        <dbReference type="EMBL" id="OFC72419.1"/>
    </source>
</evidence>
<dbReference type="InterPro" id="IPR001647">
    <property type="entry name" value="HTH_TetR"/>
</dbReference>
<dbReference type="AlphaFoldDB" id="A0A1E7ZFY8"/>
<dbReference type="Pfam" id="PF14246">
    <property type="entry name" value="TetR_C_7"/>
    <property type="match status" value="1"/>
</dbReference>
<gene>
    <name evidence="4" type="ORF">BFC18_02310</name>
</gene>
<dbReference type="Proteomes" id="UP000175691">
    <property type="component" value="Unassembled WGS sequence"/>
</dbReference>
<evidence type="ECO:0000256" key="2">
    <source>
        <dbReference type="PROSITE-ProRule" id="PRU00335"/>
    </source>
</evidence>
<dbReference type="SUPFAM" id="SSF46689">
    <property type="entry name" value="Homeodomain-like"/>
    <property type="match status" value="1"/>
</dbReference>
<dbReference type="PROSITE" id="PS50977">
    <property type="entry name" value="HTH_TETR_2"/>
    <property type="match status" value="1"/>
</dbReference>